<evidence type="ECO:0000256" key="7">
    <source>
        <dbReference type="SAM" id="Phobius"/>
    </source>
</evidence>
<feature type="transmembrane region" description="Helical" evidence="7">
    <location>
        <begin position="343"/>
        <end position="362"/>
    </location>
</feature>
<feature type="non-terminal residue" evidence="9">
    <location>
        <position position="1"/>
    </location>
</feature>
<keyword evidence="2" id="KW-0813">Transport</keyword>
<dbReference type="EMBL" id="NCSJ02000179">
    <property type="protein sequence ID" value="RFU28023.1"/>
    <property type="molecule type" value="Genomic_DNA"/>
</dbReference>
<feature type="region of interest" description="Disordered" evidence="6">
    <location>
        <begin position="1"/>
        <end position="22"/>
    </location>
</feature>
<reference evidence="9 10" key="1">
    <citation type="submission" date="2018-05" db="EMBL/GenBank/DDBJ databases">
        <title>Draft genome sequence of Scytalidium lignicola DSM 105466, a ubiquitous saprotrophic fungus.</title>
        <authorList>
            <person name="Buettner E."/>
            <person name="Gebauer A.M."/>
            <person name="Hofrichter M."/>
            <person name="Liers C."/>
            <person name="Kellner H."/>
        </authorList>
    </citation>
    <scope>NUCLEOTIDE SEQUENCE [LARGE SCALE GENOMIC DNA]</scope>
    <source>
        <strain evidence="9 10">DSM 105466</strain>
    </source>
</reference>
<dbReference type="Gene3D" id="1.20.1250.20">
    <property type="entry name" value="MFS general substrate transporter like domains"/>
    <property type="match status" value="1"/>
</dbReference>
<feature type="domain" description="Major facilitator superfamily (MFS) profile" evidence="8">
    <location>
        <begin position="78"/>
        <end position="496"/>
    </location>
</feature>
<feature type="transmembrane region" description="Helical" evidence="7">
    <location>
        <begin position="144"/>
        <end position="164"/>
    </location>
</feature>
<dbReference type="Pfam" id="PF07690">
    <property type="entry name" value="MFS_1"/>
    <property type="match status" value="1"/>
</dbReference>
<feature type="transmembrane region" description="Helical" evidence="7">
    <location>
        <begin position="374"/>
        <end position="397"/>
    </location>
</feature>
<keyword evidence="10" id="KW-1185">Reference proteome</keyword>
<keyword evidence="3 7" id="KW-0812">Transmembrane</keyword>
<feature type="transmembrane region" description="Helical" evidence="7">
    <location>
        <begin position="204"/>
        <end position="225"/>
    </location>
</feature>
<dbReference type="AlphaFoldDB" id="A0A3E2H4R0"/>
<dbReference type="Proteomes" id="UP000258309">
    <property type="component" value="Unassembled WGS sequence"/>
</dbReference>
<sequence>MVSIYPHTASSAPGDAPKDEMSVGDVSHVENCIIPHVDTHVRLNAERKPLPFHNGRPVVSLEDERAMNRLRLKLDMWILPLLTIVILLSSMDRTDIGNAQTAGMQKASGATDHQWAQVVSLFYIDYCLSQFLATIQMRRVGPPITVGGGTMFGGAMTMLLVVVNNWSSAFAVRVFIGFGEGYVHVASLYLSLWYGPEELATRGAIYFSTSTLAGAFNGLIFYGIVKDIGNTPPYKAWQWMLLIEGSITVAFGLIIVFLLPPVPERVKWGFSSEEKRLLVIRTWRANNTPNAKFKWDELMITFKDLSFYGYLMFGACQIGVSSLGSFLPAVVHDLGYSAVRSQLMTVPIYASGFVGTVSAGFLADNRSKGDCTPLCRLCLIAAGMFSNANLILTWLAFNTRKWNHRATAGAFVTTWGQAAALCGLQGFDTKLPYRKGNIVAMICVAIGIFGAIFNMWYYTQQNKLKEFMNDHPDTDIQRQKTFEELGTAHPDFRFSI</sequence>
<feature type="transmembrane region" description="Helical" evidence="7">
    <location>
        <begin position="170"/>
        <end position="192"/>
    </location>
</feature>
<feature type="non-terminal residue" evidence="9">
    <location>
        <position position="496"/>
    </location>
</feature>
<evidence type="ECO:0000256" key="3">
    <source>
        <dbReference type="ARBA" id="ARBA00022692"/>
    </source>
</evidence>
<comment type="caution">
    <text evidence="9">The sequence shown here is derived from an EMBL/GenBank/DDBJ whole genome shotgun (WGS) entry which is preliminary data.</text>
</comment>
<name>A0A3E2H4R0_SCYLI</name>
<evidence type="ECO:0000256" key="4">
    <source>
        <dbReference type="ARBA" id="ARBA00022989"/>
    </source>
</evidence>
<evidence type="ECO:0000256" key="6">
    <source>
        <dbReference type="SAM" id="MobiDB-lite"/>
    </source>
</evidence>
<evidence type="ECO:0000259" key="8">
    <source>
        <dbReference type="PROSITE" id="PS50850"/>
    </source>
</evidence>
<dbReference type="InterPro" id="IPR011701">
    <property type="entry name" value="MFS"/>
</dbReference>
<dbReference type="InterPro" id="IPR020846">
    <property type="entry name" value="MFS_dom"/>
</dbReference>
<dbReference type="PANTHER" id="PTHR43791:SF36">
    <property type="entry name" value="TRANSPORTER, PUTATIVE (AFU_ORTHOLOGUE AFUA_6G08340)-RELATED"/>
    <property type="match status" value="1"/>
</dbReference>
<dbReference type="PANTHER" id="PTHR43791">
    <property type="entry name" value="PERMEASE-RELATED"/>
    <property type="match status" value="1"/>
</dbReference>
<accession>A0A3E2H4R0</accession>
<feature type="transmembrane region" description="Helical" evidence="7">
    <location>
        <begin position="237"/>
        <end position="259"/>
    </location>
</feature>
<evidence type="ECO:0000256" key="2">
    <source>
        <dbReference type="ARBA" id="ARBA00022448"/>
    </source>
</evidence>
<feature type="transmembrane region" description="Helical" evidence="7">
    <location>
        <begin position="438"/>
        <end position="458"/>
    </location>
</feature>
<dbReference type="OMA" id="WYEYHEL"/>
<evidence type="ECO:0000313" key="9">
    <source>
        <dbReference type="EMBL" id="RFU28023.1"/>
    </source>
</evidence>
<feature type="transmembrane region" description="Helical" evidence="7">
    <location>
        <begin position="74"/>
        <end position="91"/>
    </location>
</feature>
<comment type="subcellular location">
    <subcellularLocation>
        <location evidence="1">Membrane</location>
        <topology evidence="1">Multi-pass membrane protein</topology>
    </subcellularLocation>
</comment>
<dbReference type="GO" id="GO:0016020">
    <property type="term" value="C:membrane"/>
    <property type="evidence" value="ECO:0007669"/>
    <property type="project" value="UniProtKB-SubCell"/>
</dbReference>
<evidence type="ECO:0000313" key="10">
    <source>
        <dbReference type="Proteomes" id="UP000258309"/>
    </source>
</evidence>
<keyword evidence="4 7" id="KW-1133">Transmembrane helix</keyword>
<evidence type="ECO:0000256" key="1">
    <source>
        <dbReference type="ARBA" id="ARBA00004141"/>
    </source>
</evidence>
<dbReference type="OrthoDB" id="2985014at2759"/>
<proteinExistence type="predicted"/>
<organism evidence="9 10">
    <name type="scientific">Scytalidium lignicola</name>
    <name type="common">Hyphomycete</name>
    <dbReference type="NCBI Taxonomy" id="5539"/>
    <lineage>
        <taxon>Eukaryota</taxon>
        <taxon>Fungi</taxon>
        <taxon>Dikarya</taxon>
        <taxon>Ascomycota</taxon>
        <taxon>Pezizomycotina</taxon>
        <taxon>Leotiomycetes</taxon>
        <taxon>Leotiomycetes incertae sedis</taxon>
        <taxon>Scytalidium</taxon>
    </lineage>
</organism>
<dbReference type="InterPro" id="IPR036259">
    <property type="entry name" value="MFS_trans_sf"/>
</dbReference>
<dbReference type="GO" id="GO:0022857">
    <property type="term" value="F:transmembrane transporter activity"/>
    <property type="evidence" value="ECO:0007669"/>
    <property type="project" value="InterPro"/>
</dbReference>
<dbReference type="SUPFAM" id="SSF103473">
    <property type="entry name" value="MFS general substrate transporter"/>
    <property type="match status" value="1"/>
</dbReference>
<protein>
    <recommendedName>
        <fullName evidence="8">Major facilitator superfamily (MFS) profile domain-containing protein</fullName>
    </recommendedName>
</protein>
<evidence type="ECO:0000256" key="5">
    <source>
        <dbReference type="ARBA" id="ARBA00023136"/>
    </source>
</evidence>
<dbReference type="PROSITE" id="PS50850">
    <property type="entry name" value="MFS"/>
    <property type="match status" value="1"/>
</dbReference>
<gene>
    <name evidence="9" type="ORF">B7463_g8313</name>
</gene>
<feature type="transmembrane region" description="Helical" evidence="7">
    <location>
        <begin position="307"/>
        <end position="331"/>
    </location>
</feature>
<keyword evidence="5 7" id="KW-0472">Membrane</keyword>